<dbReference type="RefSeq" id="WP_203956798.1">
    <property type="nucleotide sequence ID" value="NZ_BOOO01000037.1"/>
</dbReference>
<evidence type="ECO:0000313" key="2">
    <source>
        <dbReference type="Proteomes" id="UP000650628"/>
    </source>
</evidence>
<protein>
    <submittedName>
        <fullName evidence="1">Uncharacterized protein</fullName>
    </submittedName>
</protein>
<dbReference type="AlphaFoldDB" id="A0A8J3TX22"/>
<evidence type="ECO:0000313" key="1">
    <source>
        <dbReference type="EMBL" id="GII32922.1"/>
    </source>
</evidence>
<dbReference type="Proteomes" id="UP000650628">
    <property type="component" value="Unassembled WGS sequence"/>
</dbReference>
<name>A0A8J3TX22_9ACTN</name>
<sequence length="57" mass="6306">MRHLPLVGVMPTSYQTTPYLVVKQDDDGATFIITQAEPDWIDQTTSSAHVTVRTIGC</sequence>
<gene>
    <name evidence="1" type="ORF">Pmi06nite_63640</name>
</gene>
<accession>A0A8J3TX22</accession>
<reference evidence="1 2" key="1">
    <citation type="submission" date="2021-01" db="EMBL/GenBank/DDBJ databases">
        <title>Whole genome shotgun sequence of Planotetraspora mira NBRC 15435.</title>
        <authorList>
            <person name="Komaki H."/>
            <person name="Tamura T."/>
        </authorList>
    </citation>
    <scope>NUCLEOTIDE SEQUENCE [LARGE SCALE GENOMIC DNA]</scope>
    <source>
        <strain evidence="1 2">NBRC 15435</strain>
    </source>
</reference>
<comment type="caution">
    <text evidence="1">The sequence shown here is derived from an EMBL/GenBank/DDBJ whole genome shotgun (WGS) entry which is preliminary data.</text>
</comment>
<organism evidence="1 2">
    <name type="scientific">Planotetraspora mira</name>
    <dbReference type="NCBI Taxonomy" id="58121"/>
    <lineage>
        <taxon>Bacteria</taxon>
        <taxon>Bacillati</taxon>
        <taxon>Actinomycetota</taxon>
        <taxon>Actinomycetes</taxon>
        <taxon>Streptosporangiales</taxon>
        <taxon>Streptosporangiaceae</taxon>
        <taxon>Planotetraspora</taxon>
    </lineage>
</organism>
<dbReference type="EMBL" id="BOOO01000037">
    <property type="protein sequence ID" value="GII32922.1"/>
    <property type="molecule type" value="Genomic_DNA"/>
</dbReference>
<keyword evidence="2" id="KW-1185">Reference proteome</keyword>
<proteinExistence type="predicted"/>